<reference evidence="1 3" key="2">
    <citation type="submission" date="2018-08" db="EMBL/GenBank/DDBJ databases">
        <authorList>
            <person name="Laetsch R D."/>
            <person name="Stevens L."/>
            <person name="Kumar S."/>
            <person name="Blaxter L. M."/>
        </authorList>
    </citation>
    <scope>NUCLEOTIDE SEQUENCE [LARGE SCALE GENOMIC DNA]</scope>
</reference>
<protein>
    <submittedName>
        <fullName evidence="1 4">Uncharacterized protein</fullName>
    </submittedName>
</protein>
<name>A0A182DYQ5_ONCOC</name>
<dbReference type="EMBL" id="UYRW01000087">
    <property type="protein sequence ID" value="VDK62879.1"/>
    <property type="molecule type" value="Genomic_DNA"/>
</dbReference>
<evidence type="ECO:0000313" key="1">
    <source>
        <dbReference type="EMBL" id="VDK62879.1"/>
    </source>
</evidence>
<evidence type="ECO:0000313" key="4">
    <source>
        <dbReference type="WBParaSite" id="nOo.2.0.1.t00806-RA"/>
    </source>
</evidence>
<organism evidence="4">
    <name type="scientific">Onchocerca ochengi</name>
    <name type="common">Filarial nematode worm</name>
    <dbReference type="NCBI Taxonomy" id="42157"/>
    <lineage>
        <taxon>Eukaryota</taxon>
        <taxon>Metazoa</taxon>
        <taxon>Ecdysozoa</taxon>
        <taxon>Nematoda</taxon>
        <taxon>Chromadorea</taxon>
        <taxon>Rhabditida</taxon>
        <taxon>Spirurina</taxon>
        <taxon>Spiruromorpha</taxon>
        <taxon>Filarioidea</taxon>
        <taxon>Onchocercidae</taxon>
        <taxon>Onchocerca</taxon>
    </lineage>
</organism>
<dbReference type="WBParaSite" id="nOo.2.0.1.t00806-RA">
    <property type="protein sequence ID" value="nOo.2.0.1.t00806-RA"/>
    <property type="gene ID" value="nOo.2.0.1.g00806"/>
</dbReference>
<proteinExistence type="predicted"/>
<gene>
    <name evidence="2" type="ORF">NOO_LOCUS13153</name>
    <name evidence="1" type="ORF">NOO_LOCUS806</name>
</gene>
<dbReference type="AlphaFoldDB" id="A0A182DYQ5"/>
<reference evidence="4 5" key="1">
    <citation type="submission" date="2016-06" db="UniProtKB">
        <authorList>
            <consortium name="WormBaseParasite"/>
        </authorList>
    </citation>
    <scope>IDENTIFICATION</scope>
</reference>
<sequence>MLDIWSLARQQYLEESRKRQQTATSYTNLI</sequence>
<evidence type="ECO:0000313" key="5">
    <source>
        <dbReference type="WBParaSite" id="nOo.2.0.1.t13153-RA"/>
    </source>
</evidence>
<accession>A0A182DYQ5</accession>
<evidence type="ECO:0000313" key="2">
    <source>
        <dbReference type="EMBL" id="VDN00586.1"/>
    </source>
</evidence>
<dbReference type="Proteomes" id="UP000271087">
    <property type="component" value="Unassembled WGS sequence"/>
</dbReference>
<dbReference type="EMBL" id="UYRW01013787">
    <property type="protein sequence ID" value="VDN00586.1"/>
    <property type="molecule type" value="Genomic_DNA"/>
</dbReference>
<keyword evidence="3" id="KW-1185">Reference proteome</keyword>
<dbReference type="WBParaSite" id="nOo.2.0.1.t13153-RA">
    <property type="protein sequence ID" value="nOo.2.0.1.t13153-RA"/>
    <property type="gene ID" value="nOo.2.0.1.g13153"/>
</dbReference>
<evidence type="ECO:0000313" key="3">
    <source>
        <dbReference type="Proteomes" id="UP000271087"/>
    </source>
</evidence>